<dbReference type="InterPro" id="IPR000515">
    <property type="entry name" value="MetI-like"/>
</dbReference>
<dbReference type="CDD" id="cd06261">
    <property type="entry name" value="TM_PBP2"/>
    <property type="match status" value="1"/>
</dbReference>
<evidence type="ECO:0000256" key="1">
    <source>
        <dbReference type="ARBA" id="ARBA00004141"/>
    </source>
</evidence>
<dbReference type="InterPro" id="IPR035906">
    <property type="entry name" value="MetI-like_sf"/>
</dbReference>
<dbReference type="RefSeq" id="WP_091082461.1">
    <property type="nucleotide sequence ID" value="NZ_FOHX01000005.1"/>
</dbReference>
<dbReference type="EMBL" id="FOHX01000005">
    <property type="protein sequence ID" value="SEU03785.1"/>
    <property type="molecule type" value="Genomic_DNA"/>
</dbReference>
<gene>
    <name evidence="7" type="ORF">SAMN05421811_105373</name>
</gene>
<proteinExistence type="inferred from homology"/>
<feature type="transmembrane region" description="Helical" evidence="5">
    <location>
        <begin position="195"/>
        <end position="216"/>
    </location>
</feature>
<dbReference type="SUPFAM" id="SSF161098">
    <property type="entry name" value="MetI-like"/>
    <property type="match status" value="1"/>
</dbReference>
<dbReference type="Proteomes" id="UP000199361">
    <property type="component" value="Unassembled WGS sequence"/>
</dbReference>
<name>A0A1I0J3Y8_9ACTN</name>
<keyword evidence="2 5" id="KW-0812">Transmembrane</keyword>
<keyword evidence="8" id="KW-1185">Reference proteome</keyword>
<evidence type="ECO:0000256" key="2">
    <source>
        <dbReference type="ARBA" id="ARBA00022692"/>
    </source>
</evidence>
<dbReference type="PANTHER" id="PTHR43376:SF1">
    <property type="entry name" value="OLIGOPEPTIDE TRANSPORT SYSTEM PERMEASE PROTEIN"/>
    <property type="match status" value="1"/>
</dbReference>
<evidence type="ECO:0000256" key="3">
    <source>
        <dbReference type="ARBA" id="ARBA00022989"/>
    </source>
</evidence>
<evidence type="ECO:0000313" key="7">
    <source>
        <dbReference type="EMBL" id="SEU03785.1"/>
    </source>
</evidence>
<dbReference type="Gene3D" id="1.10.3720.10">
    <property type="entry name" value="MetI-like"/>
    <property type="match status" value="1"/>
</dbReference>
<dbReference type="PROSITE" id="PS50928">
    <property type="entry name" value="ABC_TM1"/>
    <property type="match status" value="1"/>
</dbReference>
<evidence type="ECO:0000259" key="6">
    <source>
        <dbReference type="PROSITE" id="PS50928"/>
    </source>
</evidence>
<reference evidence="7 8" key="1">
    <citation type="submission" date="2016-10" db="EMBL/GenBank/DDBJ databases">
        <authorList>
            <person name="de Groot N.N."/>
        </authorList>
    </citation>
    <scope>NUCLEOTIDE SEQUENCE [LARGE SCALE GENOMIC DNA]</scope>
    <source>
        <strain evidence="7 8">CGMCC 4.5598</strain>
    </source>
</reference>
<dbReference type="PANTHER" id="PTHR43376">
    <property type="entry name" value="OLIGOPEPTIDE TRANSPORT SYSTEM PERMEASE PROTEIN"/>
    <property type="match status" value="1"/>
</dbReference>
<keyword evidence="3 5" id="KW-1133">Transmembrane helix</keyword>
<dbReference type="GO" id="GO:0005886">
    <property type="term" value="C:plasma membrane"/>
    <property type="evidence" value="ECO:0007669"/>
    <property type="project" value="UniProtKB-SubCell"/>
</dbReference>
<sequence length="334" mass="36035">MKQGKWRFLTRRVGFYLATAWSAITLNFLIPRLMPGDPASVIVRQLQRQSGESVSPETVAAIQKLFGDPRAGLLQQYWDYLVSIARLDFGLSVSRFPTPVGELLGAGLPWTLLLVGTTTVIAFLLGTGLGIAAGWKPGGRLDGFLSPLSTFLSALPYFWVALIALYVFGLVLGWFPLGGGFDPDLYGGPGFLGSVLEHLVMPAATIVFSAFGGWLLGMRNMMVTAVSEDYVLLGRAKGLSAGRVMFRYAARNALLPSVTGFAMAIGGVLGGALLTEIVFSYPGIGYLLYDAVSKRDYPLMQGVFLLTTLTVLLANFVADSVYVMIDPRTREAGR</sequence>
<dbReference type="STRING" id="568860.SAMN05421811_105373"/>
<evidence type="ECO:0000256" key="5">
    <source>
        <dbReference type="RuleBase" id="RU363032"/>
    </source>
</evidence>
<dbReference type="OrthoDB" id="9778910at2"/>
<feature type="transmembrane region" description="Helical" evidence="5">
    <location>
        <begin position="154"/>
        <end position="175"/>
    </location>
</feature>
<dbReference type="Pfam" id="PF00528">
    <property type="entry name" value="BPD_transp_1"/>
    <property type="match status" value="1"/>
</dbReference>
<accession>A0A1I0J3Y8</accession>
<organism evidence="7 8">
    <name type="scientific">Nonomuraea wenchangensis</name>
    <dbReference type="NCBI Taxonomy" id="568860"/>
    <lineage>
        <taxon>Bacteria</taxon>
        <taxon>Bacillati</taxon>
        <taxon>Actinomycetota</taxon>
        <taxon>Actinomycetes</taxon>
        <taxon>Streptosporangiales</taxon>
        <taxon>Streptosporangiaceae</taxon>
        <taxon>Nonomuraea</taxon>
    </lineage>
</organism>
<dbReference type="GO" id="GO:0055085">
    <property type="term" value="P:transmembrane transport"/>
    <property type="evidence" value="ECO:0007669"/>
    <property type="project" value="InterPro"/>
</dbReference>
<feature type="transmembrane region" description="Helical" evidence="5">
    <location>
        <begin position="110"/>
        <end position="133"/>
    </location>
</feature>
<keyword evidence="4 5" id="KW-0472">Membrane</keyword>
<evidence type="ECO:0000313" key="8">
    <source>
        <dbReference type="Proteomes" id="UP000199361"/>
    </source>
</evidence>
<keyword evidence="5" id="KW-0813">Transport</keyword>
<feature type="transmembrane region" description="Helical" evidence="5">
    <location>
        <begin position="299"/>
        <end position="325"/>
    </location>
</feature>
<feature type="domain" description="ABC transmembrane type-1" evidence="6">
    <location>
        <begin position="108"/>
        <end position="318"/>
    </location>
</feature>
<protein>
    <submittedName>
        <fullName evidence="7">Peptide/nickel transport system permease protein</fullName>
    </submittedName>
</protein>
<comment type="subcellular location">
    <subcellularLocation>
        <location evidence="5">Cell membrane</location>
        <topology evidence="5">Multi-pass membrane protein</topology>
    </subcellularLocation>
    <subcellularLocation>
        <location evidence="1">Membrane</location>
        <topology evidence="1">Multi-pass membrane protein</topology>
    </subcellularLocation>
</comment>
<evidence type="ECO:0000256" key="4">
    <source>
        <dbReference type="ARBA" id="ARBA00023136"/>
    </source>
</evidence>
<dbReference type="AlphaFoldDB" id="A0A1I0J3Y8"/>
<feature type="transmembrane region" description="Helical" evidence="5">
    <location>
        <begin position="12"/>
        <end position="30"/>
    </location>
</feature>
<feature type="transmembrane region" description="Helical" evidence="5">
    <location>
        <begin position="253"/>
        <end position="279"/>
    </location>
</feature>
<comment type="similarity">
    <text evidence="5">Belongs to the binding-protein-dependent transport system permease family.</text>
</comment>